<organism evidence="2 3">
    <name type="scientific">Xanthomonas graminis pv. poae</name>
    <dbReference type="NCBI Taxonomy" id="227946"/>
    <lineage>
        <taxon>Bacteria</taxon>
        <taxon>Pseudomonadati</taxon>
        <taxon>Pseudomonadota</taxon>
        <taxon>Gammaproteobacteria</taxon>
        <taxon>Lysobacterales</taxon>
        <taxon>Lysobacteraceae</taxon>
        <taxon>Xanthomonas</taxon>
        <taxon>Xanthomonas translucens group</taxon>
        <taxon>Xanthomonas graminis</taxon>
    </lineage>
</organism>
<evidence type="ECO:0000313" key="2">
    <source>
        <dbReference type="EMBL" id="CTP87339.1"/>
    </source>
</evidence>
<accession>A0A0K2ZT55</accession>
<reference evidence="2 3" key="1">
    <citation type="submission" date="2015-07" db="EMBL/GenBank/DDBJ databases">
        <authorList>
            <person name="Noorani M."/>
        </authorList>
    </citation>
    <scope>NUCLEOTIDE SEQUENCE [LARGE SCALE GENOMIC DNA]</scope>
    <source>
        <strain evidence="2">LMG728</strain>
    </source>
</reference>
<protein>
    <submittedName>
        <fullName evidence="2">Uncharacterized protein</fullName>
    </submittedName>
</protein>
<dbReference type="RefSeq" id="WP_053840642.1">
    <property type="nucleotide sequence ID" value="NZ_CP076250.1"/>
</dbReference>
<sequence length="208" mass="23095">MDNLFSQAAPLLMFLLPGFLSAWIFYGLTSHPKPSQFERTVEALVFTFVVHGATKAIKLSLLAAGKIQSLGVWTSDAQTIWSILLAGLLGVGVAAAVNKDTFHSWLRRRGFTSRTSHPSEWFCILDSNPAYVILELQDGRRITGWPKEWPVSPLAGQFYLQQPAWITANEALVELTALDGIIIHATDVRWVEVFPKETIEDDKSAQGL</sequence>
<keyword evidence="1" id="KW-0472">Membrane</keyword>
<evidence type="ECO:0000313" key="3">
    <source>
        <dbReference type="Proteomes" id="UP000041247"/>
    </source>
</evidence>
<dbReference type="Pfam" id="PF19865">
    <property type="entry name" value="DUF6338"/>
    <property type="match status" value="1"/>
</dbReference>
<feature type="transmembrane region" description="Helical" evidence="1">
    <location>
        <begin position="12"/>
        <end position="29"/>
    </location>
</feature>
<feature type="transmembrane region" description="Helical" evidence="1">
    <location>
        <begin position="41"/>
        <end position="59"/>
    </location>
</feature>
<dbReference type="AlphaFoldDB" id="A0A0K2ZT55"/>
<proteinExistence type="predicted"/>
<evidence type="ECO:0000256" key="1">
    <source>
        <dbReference type="SAM" id="Phobius"/>
    </source>
</evidence>
<keyword evidence="1" id="KW-0812">Transmembrane</keyword>
<name>A0A0K2ZT55_9XANT</name>
<keyword evidence="1" id="KW-1133">Transmembrane helix</keyword>
<gene>
    <name evidence="2" type="ORF">XTPLMG728_1527</name>
</gene>
<dbReference type="Proteomes" id="UP000041247">
    <property type="component" value="Unassembled WGS sequence"/>
</dbReference>
<dbReference type="EMBL" id="CXOK01000038">
    <property type="protein sequence ID" value="CTP87339.1"/>
    <property type="molecule type" value="Genomic_DNA"/>
</dbReference>
<feature type="transmembrane region" description="Helical" evidence="1">
    <location>
        <begin position="79"/>
        <end position="98"/>
    </location>
</feature>
<dbReference type="InterPro" id="IPR045919">
    <property type="entry name" value="DUF6338"/>
</dbReference>